<reference evidence="2 3" key="1">
    <citation type="journal article" date="2019" name="Nat. Ecol. Evol.">
        <title>Megaphylogeny resolves global patterns of mushroom evolution.</title>
        <authorList>
            <person name="Varga T."/>
            <person name="Krizsan K."/>
            <person name="Foldi C."/>
            <person name="Dima B."/>
            <person name="Sanchez-Garcia M."/>
            <person name="Sanchez-Ramirez S."/>
            <person name="Szollosi G.J."/>
            <person name="Szarkandi J.G."/>
            <person name="Papp V."/>
            <person name="Albert L."/>
            <person name="Andreopoulos W."/>
            <person name="Angelini C."/>
            <person name="Antonin V."/>
            <person name="Barry K.W."/>
            <person name="Bougher N.L."/>
            <person name="Buchanan P."/>
            <person name="Buyck B."/>
            <person name="Bense V."/>
            <person name="Catcheside P."/>
            <person name="Chovatia M."/>
            <person name="Cooper J."/>
            <person name="Damon W."/>
            <person name="Desjardin D."/>
            <person name="Finy P."/>
            <person name="Geml J."/>
            <person name="Haridas S."/>
            <person name="Hughes K."/>
            <person name="Justo A."/>
            <person name="Karasinski D."/>
            <person name="Kautmanova I."/>
            <person name="Kiss B."/>
            <person name="Kocsube S."/>
            <person name="Kotiranta H."/>
            <person name="LaButti K.M."/>
            <person name="Lechner B.E."/>
            <person name="Liimatainen K."/>
            <person name="Lipzen A."/>
            <person name="Lukacs Z."/>
            <person name="Mihaltcheva S."/>
            <person name="Morgado L.N."/>
            <person name="Niskanen T."/>
            <person name="Noordeloos M.E."/>
            <person name="Ohm R.A."/>
            <person name="Ortiz-Santana B."/>
            <person name="Ovrebo C."/>
            <person name="Racz N."/>
            <person name="Riley R."/>
            <person name="Savchenko A."/>
            <person name="Shiryaev A."/>
            <person name="Soop K."/>
            <person name="Spirin V."/>
            <person name="Szebenyi C."/>
            <person name="Tomsovsky M."/>
            <person name="Tulloss R.E."/>
            <person name="Uehling J."/>
            <person name="Grigoriev I.V."/>
            <person name="Vagvolgyi C."/>
            <person name="Papp T."/>
            <person name="Martin F.M."/>
            <person name="Miettinen O."/>
            <person name="Hibbett D.S."/>
            <person name="Nagy L.G."/>
        </authorList>
    </citation>
    <scope>NUCLEOTIDE SEQUENCE [LARGE SCALE GENOMIC DNA]</scope>
    <source>
        <strain evidence="2 3">CBS 962.96</strain>
    </source>
</reference>
<dbReference type="Proteomes" id="UP000297245">
    <property type="component" value="Unassembled WGS sequence"/>
</dbReference>
<evidence type="ECO:0000256" key="1">
    <source>
        <dbReference type="SAM" id="MobiDB-lite"/>
    </source>
</evidence>
<evidence type="ECO:0000313" key="3">
    <source>
        <dbReference type="Proteomes" id="UP000297245"/>
    </source>
</evidence>
<protein>
    <submittedName>
        <fullName evidence="2">Uncharacterized protein</fullName>
    </submittedName>
</protein>
<sequence>MGENEKEVGEGTGELTEERTRGVDTPSSGPNVDQEGWPAWLQSAYETLAQYDRLRNVDVWVRLLEEWVALERKYGFENPGGPSAFYTKIGRPDLVDWWSRVARKKVRMEGPGSMPPVKTFAKSFQVWWAAINPDWRERDGSNGCLRLDHRVEIKDKDRWEEMKKPGQCGILTIMVCLFHWFQGVETREDEDEWRKIADDVQWVVGRMNKAIKYVDWSSTR</sequence>
<evidence type="ECO:0000313" key="2">
    <source>
        <dbReference type="EMBL" id="THV01620.1"/>
    </source>
</evidence>
<name>A0A4S8MG36_DENBC</name>
<organism evidence="2 3">
    <name type="scientific">Dendrothele bispora (strain CBS 962.96)</name>
    <dbReference type="NCBI Taxonomy" id="1314807"/>
    <lineage>
        <taxon>Eukaryota</taxon>
        <taxon>Fungi</taxon>
        <taxon>Dikarya</taxon>
        <taxon>Basidiomycota</taxon>
        <taxon>Agaricomycotina</taxon>
        <taxon>Agaricomycetes</taxon>
        <taxon>Agaricomycetidae</taxon>
        <taxon>Agaricales</taxon>
        <taxon>Agaricales incertae sedis</taxon>
        <taxon>Dendrothele</taxon>
    </lineage>
</organism>
<dbReference type="OrthoDB" id="2803783at2759"/>
<accession>A0A4S8MG36</accession>
<feature type="region of interest" description="Disordered" evidence="1">
    <location>
        <begin position="1"/>
        <end position="35"/>
    </location>
</feature>
<dbReference type="EMBL" id="ML179087">
    <property type="protein sequence ID" value="THV01620.1"/>
    <property type="molecule type" value="Genomic_DNA"/>
</dbReference>
<proteinExistence type="predicted"/>
<gene>
    <name evidence="2" type="ORF">K435DRAFT_654867</name>
</gene>
<dbReference type="AlphaFoldDB" id="A0A4S8MG36"/>
<keyword evidence="3" id="KW-1185">Reference proteome</keyword>